<dbReference type="RefSeq" id="WP_108962221.1">
    <property type="nucleotide sequence ID" value="NZ_QEFB01000001.1"/>
</dbReference>
<dbReference type="Proteomes" id="UP000244962">
    <property type="component" value="Unassembled WGS sequence"/>
</dbReference>
<feature type="region of interest" description="Disordered" evidence="1">
    <location>
        <begin position="1"/>
        <end position="83"/>
    </location>
</feature>
<gene>
    <name evidence="3" type="ORF">DF223_03945</name>
</gene>
<feature type="compositionally biased region" description="Basic and acidic residues" evidence="1">
    <location>
        <begin position="71"/>
        <end position="82"/>
    </location>
</feature>
<feature type="compositionally biased region" description="Low complexity" evidence="1">
    <location>
        <begin position="33"/>
        <end position="44"/>
    </location>
</feature>
<name>A0A2U1THX6_9MICO</name>
<protein>
    <submittedName>
        <fullName evidence="3">Uncharacterized protein</fullName>
    </submittedName>
</protein>
<dbReference type="Pfam" id="PF19779">
    <property type="entry name" value="DUF6264"/>
    <property type="match status" value="1"/>
</dbReference>
<sequence length="209" mass="22163">MSDPQRPRPQFGEYATPEAQRNAIKVPLDDVESVPVQSQESPSSHITVQGVQRPDASRQNAGSPDAAGRGAGRDDTRLKEGGRVVPSAGDRFATIALLGLGLITAFMTLPALMNLPAAIDPAFTQLGIDDFTTDDLAFSLGWGALITQVVVWGLALWLSVRTLRRGKLAWWIPLVAGVIANIVVIAAIAVAMSADPAFMEYVNQMSAAG</sequence>
<dbReference type="InterPro" id="IPR046231">
    <property type="entry name" value="DUF6264"/>
</dbReference>
<keyword evidence="2" id="KW-0472">Membrane</keyword>
<feature type="transmembrane region" description="Helical" evidence="2">
    <location>
        <begin position="136"/>
        <end position="158"/>
    </location>
</feature>
<keyword evidence="2" id="KW-0812">Transmembrane</keyword>
<keyword evidence="2" id="KW-1133">Transmembrane helix</keyword>
<evidence type="ECO:0000313" key="3">
    <source>
        <dbReference type="EMBL" id="PWC08487.1"/>
    </source>
</evidence>
<organism evidence="3 4">
    <name type="scientific">Mycetocola zhujimingii</name>
    <dbReference type="NCBI Taxonomy" id="2079792"/>
    <lineage>
        <taxon>Bacteria</taxon>
        <taxon>Bacillati</taxon>
        <taxon>Actinomycetota</taxon>
        <taxon>Actinomycetes</taxon>
        <taxon>Micrococcales</taxon>
        <taxon>Microbacteriaceae</taxon>
        <taxon>Mycetocola</taxon>
    </lineage>
</organism>
<keyword evidence="4" id="KW-1185">Reference proteome</keyword>
<proteinExistence type="predicted"/>
<feature type="transmembrane region" description="Helical" evidence="2">
    <location>
        <begin position="170"/>
        <end position="192"/>
    </location>
</feature>
<evidence type="ECO:0000256" key="1">
    <source>
        <dbReference type="SAM" id="MobiDB-lite"/>
    </source>
</evidence>
<accession>A0A2U1THX6</accession>
<comment type="caution">
    <text evidence="3">The sequence shown here is derived from an EMBL/GenBank/DDBJ whole genome shotgun (WGS) entry which is preliminary data.</text>
</comment>
<evidence type="ECO:0000256" key="2">
    <source>
        <dbReference type="SAM" id="Phobius"/>
    </source>
</evidence>
<evidence type="ECO:0000313" key="4">
    <source>
        <dbReference type="Proteomes" id="UP000244962"/>
    </source>
</evidence>
<reference evidence="4" key="1">
    <citation type="submission" date="2018-04" db="EMBL/GenBank/DDBJ databases">
        <authorList>
            <person name="Liu S."/>
            <person name="Wang Z."/>
            <person name="Li J."/>
        </authorList>
    </citation>
    <scope>NUCLEOTIDE SEQUENCE [LARGE SCALE GENOMIC DNA]</scope>
    <source>
        <strain evidence="4">622</strain>
    </source>
</reference>
<dbReference type="EMBL" id="QEFB01000001">
    <property type="protein sequence ID" value="PWC08487.1"/>
    <property type="molecule type" value="Genomic_DNA"/>
</dbReference>
<feature type="transmembrane region" description="Helical" evidence="2">
    <location>
        <begin position="92"/>
        <end position="116"/>
    </location>
</feature>
<dbReference type="AlphaFoldDB" id="A0A2U1THX6"/>